<evidence type="ECO:0000313" key="2">
    <source>
        <dbReference type="EMBL" id="MDM1049357.1"/>
    </source>
</evidence>
<keyword evidence="1" id="KW-0812">Transmembrane</keyword>
<reference evidence="2" key="1">
    <citation type="submission" date="2020-06" db="EMBL/GenBank/DDBJ databases">
        <authorList>
            <person name="Dong N."/>
        </authorList>
    </citation>
    <scope>NUCLEOTIDE SEQUENCE</scope>
    <source>
        <strain evidence="2">R1692</strain>
    </source>
</reference>
<sequence length="241" mass="28559">MELFEPQNFFQMADLIAGLLTGIIAIAGLLIALLTYKVAVKALHVWKYEKQFDIEVELKSKMGEALTILNKLNKTGYIESDLDEGQIWILNDLKKRFNDEKLIYIQKLESGFHNHYFRNIEYDLVKLRQISMKAMTYSSDEDIKTFYQIWSLYEGEIYNVIYNYCFINMNFYSEKYNFPQIKHNGATLPLPRLNYLLEQGFTIDQGIKILFDNLNIINKEDDYLKMLQIYRNTYFPIAKQL</sequence>
<accession>A0ABT7NQ51</accession>
<keyword evidence="3" id="KW-1185">Reference proteome</keyword>
<keyword evidence="1" id="KW-0472">Membrane</keyword>
<feature type="transmembrane region" description="Helical" evidence="1">
    <location>
        <begin position="15"/>
        <end position="36"/>
    </location>
</feature>
<dbReference type="EMBL" id="JACAGK010000044">
    <property type="protein sequence ID" value="MDM1049357.1"/>
    <property type="molecule type" value="Genomic_DNA"/>
</dbReference>
<evidence type="ECO:0000256" key="1">
    <source>
        <dbReference type="SAM" id="Phobius"/>
    </source>
</evidence>
<dbReference type="Proteomes" id="UP001170954">
    <property type="component" value="Unassembled WGS sequence"/>
</dbReference>
<comment type="caution">
    <text evidence="2">The sequence shown here is derived from an EMBL/GenBank/DDBJ whole genome shotgun (WGS) entry which is preliminary data.</text>
</comment>
<organism evidence="2 3">
    <name type="scientific">Sphingobacterium hotanense</name>
    <dbReference type="NCBI Taxonomy" id="649196"/>
    <lineage>
        <taxon>Bacteria</taxon>
        <taxon>Pseudomonadati</taxon>
        <taxon>Bacteroidota</taxon>
        <taxon>Sphingobacteriia</taxon>
        <taxon>Sphingobacteriales</taxon>
        <taxon>Sphingobacteriaceae</taxon>
        <taxon>Sphingobacterium</taxon>
    </lineage>
</organism>
<gene>
    <name evidence="2" type="ORF">HX018_14030</name>
</gene>
<proteinExistence type="predicted"/>
<name>A0ABT7NQ51_9SPHI</name>
<evidence type="ECO:0000313" key="3">
    <source>
        <dbReference type="Proteomes" id="UP001170954"/>
    </source>
</evidence>
<keyword evidence="1" id="KW-1133">Transmembrane helix</keyword>
<protein>
    <recommendedName>
        <fullName evidence="4">Phage abortive infection protein</fullName>
    </recommendedName>
</protein>
<reference evidence="2" key="2">
    <citation type="journal article" date="2022" name="Sci. Total Environ.">
        <title>Prevalence, transmission, and molecular epidemiology of tet(X)-positive bacteria among humans, animals, and environmental niches in China: An epidemiological, and genomic-based study.</title>
        <authorList>
            <person name="Dong N."/>
            <person name="Zeng Y."/>
            <person name="Cai C."/>
            <person name="Sun C."/>
            <person name="Lu J."/>
            <person name="Liu C."/>
            <person name="Zhou H."/>
            <person name="Sun Q."/>
            <person name="Shu L."/>
            <person name="Wang H."/>
            <person name="Wang Y."/>
            <person name="Wang S."/>
            <person name="Wu C."/>
            <person name="Chan E.W."/>
            <person name="Chen G."/>
            <person name="Shen Z."/>
            <person name="Chen S."/>
            <person name="Zhang R."/>
        </authorList>
    </citation>
    <scope>NUCLEOTIDE SEQUENCE</scope>
    <source>
        <strain evidence="2">R1692</strain>
    </source>
</reference>
<evidence type="ECO:0008006" key="4">
    <source>
        <dbReference type="Google" id="ProtNLM"/>
    </source>
</evidence>
<dbReference type="RefSeq" id="WP_286651799.1">
    <property type="nucleotide sequence ID" value="NZ_JACAGK010000044.1"/>
</dbReference>